<protein>
    <submittedName>
        <fullName evidence="2">Uncharacterized protein</fullName>
    </submittedName>
</protein>
<name>A0A6L2MGP9_TANCI</name>
<feature type="transmembrane region" description="Helical" evidence="1">
    <location>
        <begin position="76"/>
        <end position="96"/>
    </location>
</feature>
<dbReference type="EMBL" id="BKCJ010006633">
    <property type="protein sequence ID" value="GEU73151.1"/>
    <property type="molecule type" value="Genomic_DNA"/>
</dbReference>
<accession>A0A6L2MGP9</accession>
<evidence type="ECO:0000256" key="1">
    <source>
        <dbReference type="SAM" id="Phobius"/>
    </source>
</evidence>
<sequence length="394" mass="43241">MTCHVISGATCQSFSIKQDFSVTVVEKKRTRDDVKVRASILSSQHISSSLSYVIPAAIHTVLQFWAILLDVSCVTTLIACSSFLIYVVIVVVVVGIDSTIRGSMTIPLAFSTLGCTLPSVMVIALGAQSLPLVVILSLCIINAPKMTHKKEPPLVDVLKQSPKEDPTPLDLPLHNVEQESMSLDVFNLHPTTFSSSRGSNTRSATTYALRSLGPIKEEIVMVKKPYSLVKVTNFVPRLRAQKEEVKCSGSGKKKLLSLLLNINDAEISGKIHCPFSTRIKRKHGKKTNEGLRKKVKPGMVDDEPIVRKSIKTSLKGKEKMYELFGTPSKGSWVVVTNYKRAIVNGKAKMVEDVGLIQKKVDVGIKLDVRRRTNMHGLLASSKLQKQPVVSATKV</sequence>
<feature type="transmembrane region" description="Helical" evidence="1">
    <location>
        <begin position="116"/>
        <end position="141"/>
    </location>
</feature>
<evidence type="ECO:0000313" key="2">
    <source>
        <dbReference type="EMBL" id="GEU73151.1"/>
    </source>
</evidence>
<dbReference type="AlphaFoldDB" id="A0A6L2MGP9"/>
<organism evidence="2">
    <name type="scientific">Tanacetum cinerariifolium</name>
    <name type="common">Dalmatian daisy</name>
    <name type="synonym">Chrysanthemum cinerariifolium</name>
    <dbReference type="NCBI Taxonomy" id="118510"/>
    <lineage>
        <taxon>Eukaryota</taxon>
        <taxon>Viridiplantae</taxon>
        <taxon>Streptophyta</taxon>
        <taxon>Embryophyta</taxon>
        <taxon>Tracheophyta</taxon>
        <taxon>Spermatophyta</taxon>
        <taxon>Magnoliopsida</taxon>
        <taxon>eudicotyledons</taxon>
        <taxon>Gunneridae</taxon>
        <taxon>Pentapetalae</taxon>
        <taxon>asterids</taxon>
        <taxon>campanulids</taxon>
        <taxon>Asterales</taxon>
        <taxon>Asteraceae</taxon>
        <taxon>Asteroideae</taxon>
        <taxon>Anthemideae</taxon>
        <taxon>Anthemidinae</taxon>
        <taxon>Tanacetum</taxon>
    </lineage>
</organism>
<comment type="caution">
    <text evidence="2">The sequence shown here is derived from an EMBL/GenBank/DDBJ whole genome shotgun (WGS) entry which is preliminary data.</text>
</comment>
<reference evidence="2" key="1">
    <citation type="journal article" date="2019" name="Sci. Rep.">
        <title>Draft genome of Tanacetum cinerariifolium, the natural source of mosquito coil.</title>
        <authorList>
            <person name="Yamashiro T."/>
            <person name="Shiraishi A."/>
            <person name="Satake H."/>
            <person name="Nakayama K."/>
        </authorList>
    </citation>
    <scope>NUCLEOTIDE SEQUENCE</scope>
</reference>
<feature type="transmembrane region" description="Helical" evidence="1">
    <location>
        <begin position="49"/>
        <end position="69"/>
    </location>
</feature>
<gene>
    <name evidence="2" type="ORF">Tci_045129</name>
</gene>
<keyword evidence="1" id="KW-0472">Membrane</keyword>
<keyword evidence="1" id="KW-0812">Transmembrane</keyword>
<keyword evidence="1" id="KW-1133">Transmembrane helix</keyword>
<proteinExistence type="predicted"/>